<dbReference type="CDD" id="cd03801">
    <property type="entry name" value="GT4_PimA-like"/>
    <property type="match status" value="1"/>
</dbReference>
<comment type="caution">
    <text evidence="2">The sequence shown here is derived from an EMBL/GenBank/DDBJ whole genome shotgun (WGS) entry which is preliminary data.</text>
</comment>
<dbReference type="PANTHER" id="PTHR12526:SF637">
    <property type="entry name" value="GLYCOSYLTRANSFERASE EPSF-RELATED"/>
    <property type="match status" value="1"/>
</dbReference>
<evidence type="ECO:0000259" key="1">
    <source>
        <dbReference type="Pfam" id="PF00534"/>
    </source>
</evidence>
<dbReference type="Proteomes" id="UP001210528">
    <property type="component" value="Unassembled WGS sequence"/>
</dbReference>
<sequence>MTTIQVPGRVNQREGRSILDYVRFYPSVLQNSIRDFDIVHANFGLTGPFALTQPRRPVVLSLWGSDLMGKYGRVSKTCAKYCDQVILPTETMAPYLDTEYEIIPFGVNAELFRPLPKSYARNKLGWDTNKKIIFFPYSTERPVKNYSLAKQIVDNIAVDVTLKSGGGIPHEEMPLYMNASDVVLITSKRESGPLTVKEAALCNVPIISTDVGFVSDILSNVSNTFVCQNEQNLTQAVESLIRSPCQSNGRKKLRNEVGLNTMGDRILSVYKRLLR</sequence>
<organism evidence="2 3">
    <name type="scientific">Halorubrum ezzemoulense</name>
    <name type="common">Halorubrum chaoviator</name>
    <dbReference type="NCBI Taxonomy" id="337243"/>
    <lineage>
        <taxon>Archaea</taxon>
        <taxon>Methanobacteriati</taxon>
        <taxon>Methanobacteriota</taxon>
        <taxon>Stenosarchaea group</taxon>
        <taxon>Halobacteria</taxon>
        <taxon>Halobacteriales</taxon>
        <taxon>Haloferacaceae</taxon>
        <taxon>Halorubrum</taxon>
    </lineage>
</organism>
<protein>
    <submittedName>
        <fullName evidence="2">Glycosyltransferase family 4 protein</fullName>
    </submittedName>
</protein>
<dbReference type="RefSeq" id="WP_271970386.1">
    <property type="nucleotide sequence ID" value="NZ_JAQLUK010000015.1"/>
</dbReference>
<feature type="domain" description="Glycosyl transferase family 1" evidence="1">
    <location>
        <begin position="165"/>
        <end position="253"/>
    </location>
</feature>
<evidence type="ECO:0000313" key="3">
    <source>
        <dbReference type="Proteomes" id="UP001210528"/>
    </source>
</evidence>
<keyword evidence="3" id="KW-1185">Reference proteome</keyword>
<name>A0ABT4Z515_HALEZ</name>
<evidence type="ECO:0000313" key="2">
    <source>
        <dbReference type="EMBL" id="MDB2293251.1"/>
    </source>
</evidence>
<reference evidence="2 3" key="1">
    <citation type="submission" date="2023-01" db="EMBL/GenBank/DDBJ databases">
        <title>Halorubrum ezzemoulense from Santa Pola, Spain.</title>
        <authorList>
            <person name="Feng Y."/>
            <person name="Louyakis A.S."/>
            <person name="Gogarten J.P."/>
        </authorList>
    </citation>
    <scope>NUCLEOTIDE SEQUENCE [LARGE SCALE GENOMIC DNA]</scope>
    <source>
        <strain evidence="2 3">AMM015</strain>
    </source>
</reference>
<dbReference type="InterPro" id="IPR001296">
    <property type="entry name" value="Glyco_trans_1"/>
</dbReference>
<dbReference type="EMBL" id="JAQLUK010000015">
    <property type="protein sequence ID" value="MDB2293251.1"/>
    <property type="molecule type" value="Genomic_DNA"/>
</dbReference>
<dbReference type="SUPFAM" id="SSF53756">
    <property type="entry name" value="UDP-Glycosyltransferase/glycogen phosphorylase"/>
    <property type="match status" value="1"/>
</dbReference>
<dbReference type="Gene3D" id="3.40.50.2000">
    <property type="entry name" value="Glycogen Phosphorylase B"/>
    <property type="match status" value="2"/>
</dbReference>
<proteinExistence type="predicted"/>
<dbReference type="Pfam" id="PF00534">
    <property type="entry name" value="Glycos_transf_1"/>
    <property type="match status" value="1"/>
</dbReference>
<accession>A0ABT4Z515</accession>
<dbReference type="PANTHER" id="PTHR12526">
    <property type="entry name" value="GLYCOSYLTRANSFERASE"/>
    <property type="match status" value="1"/>
</dbReference>
<gene>
    <name evidence="2" type="ORF">PM085_13315</name>
</gene>